<evidence type="ECO:0000313" key="11">
    <source>
        <dbReference type="EMBL" id="MEN3067687.1"/>
    </source>
</evidence>
<dbReference type="Pfam" id="PF13844">
    <property type="entry name" value="Glyco_transf_41"/>
    <property type="match status" value="2"/>
</dbReference>
<dbReference type="InterPro" id="IPR029489">
    <property type="entry name" value="OGT/SEC/SPY_C"/>
</dbReference>
<evidence type="ECO:0000256" key="8">
    <source>
        <dbReference type="PROSITE-ProRule" id="PRU00339"/>
    </source>
</evidence>
<dbReference type="Proteomes" id="UP001410394">
    <property type="component" value="Unassembled WGS sequence"/>
</dbReference>
<proteinExistence type="inferred from homology"/>
<feature type="region of interest" description="Disordered" evidence="9">
    <location>
        <begin position="1"/>
        <end position="29"/>
    </location>
</feature>
<evidence type="ECO:0000256" key="2">
    <source>
        <dbReference type="ARBA" id="ARBA00005386"/>
    </source>
</evidence>
<dbReference type="PROSITE" id="PS50005">
    <property type="entry name" value="TPR"/>
    <property type="match status" value="1"/>
</dbReference>
<keyword evidence="12" id="KW-1185">Reference proteome</keyword>
<keyword evidence="7 8" id="KW-0802">TPR repeat</keyword>
<dbReference type="EMBL" id="JBDIVE010000002">
    <property type="protein sequence ID" value="MEN3067687.1"/>
    <property type="molecule type" value="Genomic_DNA"/>
</dbReference>
<feature type="domain" description="O-GlcNAc transferase C-terminal" evidence="10">
    <location>
        <begin position="407"/>
        <end position="583"/>
    </location>
</feature>
<gene>
    <name evidence="11" type="ORF">ABDB84_04285</name>
</gene>
<dbReference type="Gene3D" id="3.40.50.11380">
    <property type="match status" value="1"/>
</dbReference>
<dbReference type="PANTHER" id="PTHR44835">
    <property type="entry name" value="UDP-N-ACETYLGLUCOSAMINE--PEPTIDE N-ACETYLGLUCOSAMINYLTRANSFERASE SPINDLY-RELATED"/>
    <property type="match status" value="1"/>
</dbReference>
<dbReference type="SUPFAM" id="SSF48452">
    <property type="entry name" value="TPR-like"/>
    <property type="match status" value="1"/>
</dbReference>
<feature type="repeat" description="TPR" evidence="8">
    <location>
        <begin position="155"/>
        <end position="188"/>
    </location>
</feature>
<keyword evidence="4" id="KW-0328">Glycosyltransferase</keyword>
<accession>A0ABU9YVG7</accession>
<protein>
    <recommendedName>
        <fullName evidence="3">protein O-GlcNAc transferase</fullName>
        <ecNumber evidence="3">2.4.1.255</ecNumber>
    </recommendedName>
</protein>
<evidence type="ECO:0000313" key="12">
    <source>
        <dbReference type="Proteomes" id="UP001410394"/>
    </source>
</evidence>
<reference evidence="11 12" key="1">
    <citation type="journal article" date="2018" name="Int. J. Syst. Evol. Microbiol.">
        <title>Uliginosibacterium sediminicola sp. nov., isolated from freshwater sediment.</title>
        <authorList>
            <person name="Hwang W.M."/>
            <person name="Kim S.M."/>
            <person name="Kang K."/>
            <person name="Ahn T.Y."/>
        </authorList>
    </citation>
    <scope>NUCLEOTIDE SEQUENCE [LARGE SCALE GENOMIC DNA]</scope>
    <source>
        <strain evidence="11 12">M1-21</strain>
    </source>
</reference>
<comment type="similarity">
    <text evidence="2">Belongs to the glycosyltransferase 41 family. O-GlcNAc transferase subfamily.</text>
</comment>
<dbReference type="InterPro" id="IPR051939">
    <property type="entry name" value="Glycosyltr_41/O-GlcNAc_trsf"/>
</dbReference>
<name>A0ABU9YVG7_9RHOO</name>
<evidence type="ECO:0000256" key="1">
    <source>
        <dbReference type="ARBA" id="ARBA00004922"/>
    </source>
</evidence>
<evidence type="ECO:0000256" key="3">
    <source>
        <dbReference type="ARBA" id="ARBA00011970"/>
    </source>
</evidence>
<organism evidence="11 12">
    <name type="scientific">Uliginosibacterium sediminicola</name>
    <dbReference type="NCBI Taxonomy" id="2024550"/>
    <lineage>
        <taxon>Bacteria</taxon>
        <taxon>Pseudomonadati</taxon>
        <taxon>Pseudomonadota</taxon>
        <taxon>Betaproteobacteria</taxon>
        <taxon>Rhodocyclales</taxon>
        <taxon>Zoogloeaceae</taxon>
        <taxon>Uliginosibacterium</taxon>
    </lineage>
</organism>
<keyword evidence="5" id="KW-0808">Transferase</keyword>
<dbReference type="Gene3D" id="1.25.40.10">
    <property type="entry name" value="Tetratricopeptide repeat domain"/>
    <property type="match status" value="2"/>
</dbReference>
<evidence type="ECO:0000259" key="10">
    <source>
        <dbReference type="Pfam" id="PF13844"/>
    </source>
</evidence>
<evidence type="ECO:0000256" key="9">
    <source>
        <dbReference type="SAM" id="MobiDB-lite"/>
    </source>
</evidence>
<comment type="pathway">
    <text evidence="1">Protein modification; protein glycosylation.</text>
</comment>
<evidence type="ECO:0000256" key="5">
    <source>
        <dbReference type="ARBA" id="ARBA00022679"/>
    </source>
</evidence>
<dbReference type="InterPro" id="IPR011990">
    <property type="entry name" value="TPR-like_helical_dom_sf"/>
</dbReference>
<dbReference type="Gene3D" id="3.40.50.2000">
    <property type="entry name" value="Glycogen Phosphorylase B"/>
    <property type="match status" value="1"/>
</dbReference>
<sequence>MGKEARAKALLKQQAQTGQGALRTRAEHESAAGNWHSACEAWQALLQQSPGDASTHANLAQALAHAGRHAEAVDAWAAAMHYGLPADQAAVGMADVFILRKQYDIALENLDMAIAANDGNLQAWSKRVMVCTRLGKLQEALSAAEQVLAVAPEDLNTLLSLGMLFKDAGVPEEALSWLQRAIAAAPAKLPLRSNLLWAMLHADQPSAAEILEQARQYGQLLCAEKQAGLRQAPRRRGDVLRIGWLSADLRNHAVGHFVIPVLEAFDTQRSCHIVYDNSGLDDAMSQRARRAVSQWHKVSQLGDAALAQLIQNDQLDILIDLGGHTDGTRLEVFATRLASVQISWLGYPGTTGVIGMDYVLVPPDPALLRGGWSSEEALALPDSYCVREPSYSAPPTDCTPPCLRNGYIRFGCLNNFAKVSPSAIAVWAHILQRVAHSQLLLVINGEPDGELAADIRTRFAALGVAAERLQIRGRMSPADYFASYREIDIALDSFPFNGGTTGFDALSMATPFVTLAGEALHARMGRNLLCAVGLEPLVADSIDDYIAKACALAAEPARISALHAYLGDTMPKSVLMDVPRFARGLEAIFERLLPPA</sequence>
<dbReference type="PANTHER" id="PTHR44835:SF1">
    <property type="entry name" value="PROTEIN O-GLCNAC TRANSFERASE"/>
    <property type="match status" value="1"/>
</dbReference>
<dbReference type="Pfam" id="PF13432">
    <property type="entry name" value="TPR_16"/>
    <property type="match status" value="2"/>
</dbReference>
<comment type="caution">
    <text evidence="11">The sequence shown here is derived from an EMBL/GenBank/DDBJ whole genome shotgun (WGS) entry which is preliminary data.</text>
</comment>
<dbReference type="EC" id="2.4.1.255" evidence="3"/>
<dbReference type="RefSeq" id="WP_345918456.1">
    <property type="nucleotide sequence ID" value="NZ_JBDIVE010000002.1"/>
</dbReference>
<evidence type="ECO:0000256" key="4">
    <source>
        <dbReference type="ARBA" id="ARBA00022676"/>
    </source>
</evidence>
<evidence type="ECO:0000256" key="7">
    <source>
        <dbReference type="ARBA" id="ARBA00022803"/>
    </source>
</evidence>
<feature type="domain" description="O-GlcNAc transferase C-terminal" evidence="10">
    <location>
        <begin position="235"/>
        <end position="361"/>
    </location>
</feature>
<dbReference type="InterPro" id="IPR019734">
    <property type="entry name" value="TPR_rpt"/>
</dbReference>
<dbReference type="SMART" id="SM00028">
    <property type="entry name" value="TPR"/>
    <property type="match status" value="4"/>
</dbReference>
<keyword evidence="6" id="KW-0677">Repeat</keyword>
<evidence type="ECO:0000256" key="6">
    <source>
        <dbReference type="ARBA" id="ARBA00022737"/>
    </source>
</evidence>
<feature type="compositionally biased region" description="Low complexity" evidence="9">
    <location>
        <begin position="8"/>
        <end position="22"/>
    </location>
</feature>